<dbReference type="EMBL" id="WBKA01000002">
    <property type="protein sequence ID" value="KAB1633012.1"/>
    <property type="molecule type" value="Genomic_DNA"/>
</dbReference>
<dbReference type="PANTHER" id="PTHR42733:SF12">
    <property type="entry name" value="PROTEINASE"/>
    <property type="match status" value="1"/>
</dbReference>
<dbReference type="PANTHER" id="PTHR42733">
    <property type="entry name" value="DJ-1 PROTEIN"/>
    <property type="match status" value="1"/>
</dbReference>
<dbReference type="Pfam" id="PF01965">
    <property type="entry name" value="DJ-1_PfpI"/>
    <property type="match status" value="1"/>
</dbReference>
<proteinExistence type="inferred from homology"/>
<dbReference type="Proteomes" id="UP000481339">
    <property type="component" value="Unassembled WGS sequence"/>
</dbReference>
<evidence type="ECO:0000313" key="4">
    <source>
        <dbReference type="Proteomes" id="UP000481339"/>
    </source>
</evidence>
<dbReference type="InterPro" id="IPR006286">
    <property type="entry name" value="C56_PfpI-like"/>
</dbReference>
<name>A0A7C8BUV8_9MICO</name>
<dbReference type="OrthoDB" id="9792284at2"/>
<feature type="domain" description="DJ-1/PfpI" evidence="2">
    <location>
        <begin position="12"/>
        <end position="183"/>
    </location>
</feature>
<organism evidence="3 4">
    <name type="scientific">Pseudoclavibacter caeni</name>
    <dbReference type="NCBI Taxonomy" id="908846"/>
    <lineage>
        <taxon>Bacteria</taxon>
        <taxon>Bacillati</taxon>
        <taxon>Actinomycetota</taxon>
        <taxon>Actinomycetes</taxon>
        <taxon>Micrococcales</taxon>
        <taxon>Microbacteriaceae</taxon>
        <taxon>Pseudoclavibacter</taxon>
    </lineage>
</organism>
<protein>
    <submittedName>
        <fullName evidence="3">Type 1 glutamine amidotransferase</fullName>
    </submittedName>
</protein>
<dbReference type="Gene3D" id="3.40.50.880">
    <property type="match status" value="1"/>
</dbReference>
<dbReference type="CDD" id="cd03134">
    <property type="entry name" value="GATase1_PfpI_like"/>
    <property type="match status" value="1"/>
</dbReference>
<evidence type="ECO:0000259" key="2">
    <source>
        <dbReference type="Pfam" id="PF01965"/>
    </source>
</evidence>
<gene>
    <name evidence="3" type="ORF">F8O02_03960</name>
</gene>
<dbReference type="InterPro" id="IPR002818">
    <property type="entry name" value="DJ-1/PfpI"/>
</dbReference>
<comment type="caution">
    <text evidence="3">The sequence shown here is derived from an EMBL/GenBank/DDBJ whole genome shotgun (WGS) entry which is preliminary data.</text>
</comment>
<dbReference type="RefSeq" id="WP_158035934.1">
    <property type="nucleotide sequence ID" value="NZ_BAAAZV010000003.1"/>
</dbReference>
<accession>A0A7C8BUV8</accession>
<sequence>MTDTPSPSAAARRVLIVTTNHGVETSELTVPLRALRADGVRVTVAAPRPEAIITLVHDRTVGETVAPDATLAEIDPSRFDLLLLPGGTINADRLRGDDDAQRIVRRFAVSGRPVAAICHAPWVLVDTGLAAGRTLTSYPSIRPDLVNAGAVWKDAEVVVDDADGWRLITSRSPADLDVFVSAVRDALGA</sequence>
<evidence type="ECO:0000313" key="3">
    <source>
        <dbReference type="EMBL" id="KAB1633012.1"/>
    </source>
</evidence>
<reference evidence="3 4" key="1">
    <citation type="submission" date="2019-09" db="EMBL/GenBank/DDBJ databases">
        <title>Phylogeny of genus Pseudoclavibacter and closely related genus.</title>
        <authorList>
            <person name="Li Y."/>
        </authorList>
    </citation>
    <scope>NUCLEOTIDE SEQUENCE [LARGE SCALE GENOMIC DNA]</scope>
    <source>
        <strain evidence="3 4">JCM 16921</strain>
    </source>
</reference>
<dbReference type="InterPro" id="IPR029062">
    <property type="entry name" value="Class_I_gatase-like"/>
</dbReference>
<dbReference type="NCBIfam" id="TIGR01382">
    <property type="entry name" value="PfpI"/>
    <property type="match status" value="1"/>
</dbReference>
<dbReference type="AlphaFoldDB" id="A0A7C8BUV8"/>
<dbReference type="GO" id="GO:0016740">
    <property type="term" value="F:transferase activity"/>
    <property type="evidence" value="ECO:0007669"/>
    <property type="project" value="UniProtKB-KW"/>
</dbReference>
<evidence type="ECO:0000256" key="1">
    <source>
        <dbReference type="ARBA" id="ARBA00008542"/>
    </source>
</evidence>
<dbReference type="PROSITE" id="PS51276">
    <property type="entry name" value="PEPTIDASE_C56_PFPI"/>
    <property type="match status" value="1"/>
</dbReference>
<keyword evidence="3" id="KW-0808">Transferase</keyword>
<comment type="similarity">
    <text evidence="1">Belongs to the peptidase C56 family.</text>
</comment>
<keyword evidence="4" id="KW-1185">Reference proteome</keyword>
<keyword evidence="3" id="KW-0315">Glutamine amidotransferase</keyword>
<dbReference type="SUPFAM" id="SSF52317">
    <property type="entry name" value="Class I glutamine amidotransferase-like"/>
    <property type="match status" value="1"/>
</dbReference>